<dbReference type="OrthoDB" id="3224367at2759"/>
<dbReference type="Proteomes" id="UP000308652">
    <property type="component" value="Unassembled WGS sequence"/>
</dbReference>
<gene>
    <name evidence="1" type="ORF">BDQ12DRAFT_718385</name>
</gene>
<dbReference type="EMBL" id="ML213591">
    <property type="protein sequence ID" value="TFK43142.1"/>
    <property type="molecule type" value="Genomic_DNA"/>
</dbReference>
<sequence length="145" mass="15812">MASLFPLGSEGPVLPRFKTLLVKGPYHASAPIHLSVSHLSEAENNSVLFITPSRKSLKSALISFNDNWVTKNATTGHVASLLSRVSMFYPPSPAHLCMLLSLFQLPDASLGRANPKTIIATIPSLLVIHELSEYFRDDEARGSDK</sequence>
<organism evidence="1 2">
    <name type="scientific">Crucibulum laeve</name>
    <dbReference type="NCBI Taxonomy" id="68775"/>
    <lineage>
        <taxon>Eukaryota</taxon>
        <taxon>Fungi</taxon>
        <taxon>Dikarya</taxon>
        <taxon>Basidiomycota</taxon>
        <taxon>Agaricomycotina</taxon>
        <taxon>Agaricomycetes</taxon>
        <taxon>Agaricomycetidae</taxon>
        <taxon>Agaricales</taxon>
        <taxon>Agaricineae</taxon>
        <taxon>Nidulariaceae</taxon>
        <taxon>Crucibulum</taxon>
    </lineage>
</organism>
<evidence type="ECO:0000313" key="1">
    <source>
        <dbReference type="EMBL" id="TFK43142.1"/>
    </source>
</evidence>
<accession>A0A5C3MCS7</accession>
<keyword evidence="2" id="KW-1185">Reference proteome</keyword>
<protein>
    <submittedName>
        <fullName evidence="1">Uncharacterized protein</fullName>
    </submittedName>
</protein>
<dbReference type="AlphaFoldDB" id="A0A5C3MCS7"/>
<reference evidence="1 2" key="1">
    <citation type="journal article" date="2019" name="Nat. Ecol. Evol.">
        <title>Megaphylogeny resolves global patterns of mushroom evolution.</title>
        <authorList>
            <person name="Varga T."/>
            <person name="Krizsan K."/>
            <person name="Foldi C."/>
            <person name="Dima B."/>
            <person name="Sanchez-Garcia M."/>
            <person name="Sanchez-Ramirez S."/>
            <person name="Szollosi G.J."/>
            <person name="Szarkandi J.G."/>
            <person name="Papp V."/>
            <person name="Albert L."/>
            <person name="Andreopoulos W."/>
            <person name="Angelini C."/>
            <person name="Antonin V."/>
            <person name="Barry K.W."/>
            <person name="Bougher N.L."/>
            <person name="Buchanan P."/>
            <person name="Buyck B."/>
            <person name="Bense V."/>
            <person name="Catcheside P."/>
            <person name="Chovatia M."/>
            <person name="Cooper J."/>
            <person name="Damon W."/>
            <person name="Desjardin D."/>
            <person name="Finy P."/>
            <person name="Geml J."/>
            <person name="Haridas S."/>
            <person name="Hughes K."/>
            <person name="Justo A."/>
            <person name="Karasinski D."/>
            <person name="Kautmanova I."/>
            <person name="Kiss B."/>
            <person name="Kocsube S."/>
            <person name="Kotiranta H."/>
            <person name="LaButti K.M."/>
            <person name="Lechner B.E."/>
            <person name="Liimatainen K."/>
            <person name="Lipzen A."/>
            <person name="Lukacs Z."/>
            <person name="Mihaltcheva S."/>
            <person name="Morgado L.N."/>
            <person name="Niskanen T."/>
            <person name="Noordeloos M.E."/>
            <person name="Ohm R.A."/>
            <person name="Ortiz-Santana B."/>
            <person name="Ovrebo C."/>
            <person name="Racz N."/>
            <person name="Riley R."/>
            <person name="Savchenko A."/>
            <person name="Shiryaev A."/>
            <person name="Soop K."/>
            <person name="Spirin V."/>
            <person name="Szebenyi C."/>
            <person name="Tomsovsky M."/>
            <person name="Tulloss R.E."/>
            <person name="Uehling J."/>
            <person name="Grigoriev I.V."/>
            <person name="Vagvolgyi C."/>
            <person name="Papp T."/>
            <person name="Martin F.M."/>
            <person name="Miettinen O."/>
            <person name="Hibbett D.S."/>
            <person name="Nagy L.G."/>
        </authorList>
    </citation>
    <scope>NUCLEOTIDE SEQUENCE [LARGE SCALE GENOMIC DNA]</scope>
    <source>
        <strain evidence="1 2">CBS 166.37</strain>
    </source>
</reference>
<name>A0A5C3MCS7_9AGAR</name>
<proteinExistence type="predicted"/>
<dbReference type="STRING" id="68775.A0A5C3MCS7"/>
<evidence type="ECO:0000313" key="2">
    <source>
        <dbReference type="Proteomes" id="UP000308652"/>
    </source>
</evidence>